<dbReference type="PANTHER" id="PTHR43133:SF46">
    <property type="entry name" value="RNA POLYMERASE SIGMA-70 FACTOR ECF SUBFAMILY"/>
    <property type="match status" value="1"/>
</dbReference>
<feature type="domain" description="RNA polymerase sigma factor 70 region 4 type 2" evidence="6">
    <location>
        <begin position="127"/>
        <end position="178"/>
    </location>
</feature>
<dbReference type="GO" id="GO:0003677">
    <property type="term" value="F:DNA binding"/>
    <property type="evidence" value="ECO:0007669"/>
    <property type="project" value="InterPro"/>
</dbReference>
<evidence type="ECO:0000256" key="1">
    <source>
        <dbReference type="ARBA" id="ARBA00010641"/>
    </source>
</evidence>
<dbReference type="InterPro" id="IPR013325">
    <property type="entry name" value="RNA_pol_sigma_r2"/>
</dbReference>
<proteinExistence type="inferred from homology"/>
<dbReference type="InterPro" id="IPR007627">
    <property type="entry name" value="RNA_pol_sigma70_r2"/>
</dbReference>
<keyword evidence="2" id="KW-0805">Transcription regulation</keyword>
<dbReference type="SUPFAM" id="SSF88946">
    <property type="entry name" value="Sigma2 domain of RNA polymerase sigma factors"/>
    <property type="match status" value="1"/>
</dbReference>
<dbReference type="Pfam" id="PF04542">
    <property type="entry name" value="Sigma70_r2"/>
    <property type="match status" value="1"/>
</dbReference>
<dbReference type="EMBL" id="BMFO01000001">
    <property type="protein sequence ID" value="GGF86925.1"/>
    <property type="molecule type" value="Genomic_DNA"/>
</dbReference>
<dbReference type="PANTHER" id="PTHR43133">
    <property type="entry name" value="RNA POLYMERASE ECF-TYPE SIGMA FACTO"/>
    <property type="match status" value="1"/>
</dbReference>
<evidence type="ECO:0000256" key="2">
    <source>
        <dbReference type="ARBA" id="ARBA00023015"/>
    </source>
</evidence>
<keyword evidence="3" id="KW-0731">Sigma factor</keyword>
<keyword evidence="8" id="KW-1185">Reference proteome</keyword>
<evidence type="ECO:0000256" key="3">
    <source>
        <dbReference type="ARBA" id="ARBA00023082"/>
    </source>
</evidence>
<protein>
    <submittedName>
        <fullName evidence="7">RNA polymerase subunit sigma-24</fullName>
    </submittedName>
</protein>
<dbReference type="GO" id="GO:0016987">
    <property type="term" value="F:sigma factor activity"/>
    <property type="evidence" value="ECO:0007669"/>
    <property type="project" value="UniProtKB-KW"/>
</dbReference>
<evidence type="ECO:0000259" key="5">
    <source>
        <dbReference type="Pfam" id="PF04542"/>
    </source>
</evidence>
<name>A0A917FJU6_9GAMM</name>
<gene>
    <name evidence="7" type="ORF">GCM10010960_06060</name>
</gene>
<reference evidence="7" key="2">
    <citation type="submission" date="2020-09" db="EMBL/GenBank/DDBJ databases">
        <authorList>
            <person name="Sun Q."/>
            <person name="Zhou Y."/>
        </authorList>
    </citation>
    <scope>NUCLEOTIDE SEQUENCE</scope>
    <source>
        <strain evidence="7">CGMCC 1.12726</strain>
    </source>
</reference>
<dbReference type="InterPro" id="IPR039425">
    <property type="entry name" value="RNA_pol_sigma-70-like"/>
</dbReference>
<dbReference type="Proteomes" id="UP000632858">
    <property type="component" value="Unassembled WGS sequence"/>
</dbReference>
<accession>A0A917FJU6</accession>
<organism evidence="7 8">
    <name type="scientific">Arenimonas maotaiensis</name>
    <dbReference type="NCBI Taxonomy" id="1446479"/>
    <lineage>
        <taxon>Bacteria</taxon>
        <taxon>Pseudomonadati</taxon>
        <taxon>Pseudomonadota</taxon>
        <taxon>Gammaproteobacteria</taxon>
        <taxon>Lysobacterales</taxon>
        <taxon>Lysobacteraceae</taxon>
        <taxon>Arenimonas</taxon>
    </lineage>
</organism>
<dbReference type="Gene3D" id="1.10.1740.10">
    <property type="match status" value="1"/>
</dbReference>
<keyword evidence="4" id="KW-0804">Transcription</keyword>
<comment type="similarity">
    <text evidence="1">Belongs to the sigma-70 factor family. ECF subfamily.</text>
</comment>
<sequence>MTVSHPSNFAIEVPDSLIQRAKRGDGTAFEQIYRRFERPVYTLALRLCGQPSEAQDVLQDAMLKAMTRIGDFKGHSPFWGWLRQIAVNEALMRLRRSAKGFKEDDVYEAELPDTATLLPLRAAEAGQLLDALRTLPPVTRSVLWLYHAEGFTHEEIAGQMGKTVSFSKSQLARGTRKLRESLAIDIPAGTRI</sequence>
<dbReference type="InterPro" id="IPR014284">
    <property type="entry name" value="RNA_pol_sigma-70_dom"/>
</dbReference>
<dbReference type="InterPro" id="IPR036388">
    <property type="entry name" value="WH-like_DNA-bd_sf"/>
</dbReference>
<evidence type="ECO:0000313" key="8">
    <source>
        <dbReference type="Proteomes" id="UP000632858"/>
    </source>
</evidence>
<dbReference type="AlphaFoldDB" id="A0A917FJU6"/>
<dbReference type="Gene3D" id="1.10.10.10">
    <property type="entry name" value="Winged helix-like DNA-binding domain superfamily/Winged helix DNA-binding domain"/>
    <property type="match status" value="1"/>
</dbReference>
<evidence type="ECO:0000313" key="7">
    <source>
        <dbReference type="EMBL" id="GGF86925.1"/>
    </source>
</evidence>
<reference evidence="7" key="1">
    <citation type="journal article" date="2014" name="Int. J. Syst. Evol. Microbiol.">
        <title>Complete genome sequence of Corynebacterium casei LMG S-19264T (=DSM 44701T), isolated from a smear-ripened cheese.</title>
        <authorList>
            <consortium name="US DOE Joint Genome Institute (JGI-PGF)"/>
            <person name="Walter F."/>
            <person name="Albersmeier A."/>
            <person name="Kalinowski J."/>
            <person name="Ruckert C."/>
        </authorList>
    </citation>
    <scope>NUCLEOTIDE SEQUENCE</scope>
    <source>
        <strain evidence="7">CGMCC 1.12726</strain>
    </source>
</reference>
<dbReference type="InterPro" id="IPR013249">
    <property type="entry name" value="RNA_pol_sigma70_r4_t2"/>
</dbReference>
<dbReference type="NCBIfam" id="TIGR02937">
    <property type="entry name" value="sigma70-ECF"/>
    <property type="match status" value="1"/>
</dbReference>
<comment type="caution">
    <text evidence="7">The sequence shown here is derived from an EMBL/GenBank/DDBJ whole genome shotgun (WGS) entry which is preliminary data.</text>
</comment>
<dbReference type="CDD" id="cd06171">
    <property type="entry name" value="Sigma70_r4"/>
    <property type="match status" value="1"/>
</dbReference>
<evidence type="ECO:0000259" key="6">
    <source>
        <dbReference type="Pfam" id="PF08281"/>
    </source>
</evidence>
<feature type="domain" description="RNA polymerase sigma-70 region 2" evidence="5">
    <location>
        <begin position="32"/>
        <end position="98"/>
    </location>
</feature>
<dbReference type="GO" id="GO:0006352">
    <property type="term" value="P:DNA-templated transcription initiation"/>
    <property type="evidence" value="ECO:0007669"/>
    <property type="project" value="InterPro"/>
</dbReference>
<dbReference type="InterPro" id="IPR013324">
    <property type="entry name" value="RNA_pol_sigma_r3/r4-like"/>
</dbReference>
<evidence type="ECO:0000256" key="4">
    <source>
        <dbReference type="ARBA" id="ARBA00023163"/>
    </source>
</evidence>
<dbReference type="Pfam" id="PF08281">
    <property type="entry name" value="Sigma70_r4_2"/>
    <property type="match status" value="1"/>
</dbReference>
<dbReference type="SUPFAM" id="SSF88659">
    <property type="entry name" value="Sigma3 and sigma4 domains of RNA polymerase sigma factors"/>
    <property type="match status" value="1"/>
</dbReference>